<proteinExistence type="predicted"/>
<evidence type="ECO:0008006" key="3">
    <source>
        <dbReference type="Google" id="ProtNLM"/>
    </source>
</evidence>
<reference evidence="1 2" key="2">
    <citation type="journal article" date="2010" name="BMC Genomics">
        <title>The genome of Geobacter bemidjiensis, exemplar for the subsurface clade of Geobacter species that predominate in Fe(III)-reducing subsurface environments.</title>
        <authorList>
            <person name="Aklujkar M."/>
            <person name="Young N.D."/>
            <person name="Holmes D."/>
            <person name="Chavan M."/>
            <person name="Risso C."/>
            <person name="Kiss H.E."/>
            <person name="Han C.S."/>
            <person name="Land M.L."/>
            <person name="Lovley D.R."/>
        </authorList>
    </citation>
    <scope>NUCLEOTIDE SEQUENCE [LARGE SCALE GENOMIC DNA]</scope>
    <source>
        <strain evidence="2">ATCC BAA-1014 / DSM 16622 / JCM 12645 / Bem</strain>
    </source>
</reference>
<evidence type="ECO:0000313" key="1">
    <source>
        <dbReference type="EMBL" id="ADO00837.1"/>
    </source>
</evidence>
<reference evidence="1 2" key="1">
    <citation type="submission" date="2008-07" db="EMBL/GenBank/DDBJ databases">
        <title>Complete sequence of Geobacter bemidjiensis BEM.</title>
        <authorList>
            <consortium name="US DOE Joint Genome Institute"/>
            <person name="Lucas S."/>
            <person name="Copeland A."/>
            <person name="Lapidus A."/>
            <person name="Glavina del Rio T."/>
            <person name="Dalin E."/>
            <person name="Tice H."/>
            <person name="Bruce D."/>
            <person name="Goodwin L."/>
            <person name="Pitluck S."/>
            <person name="Kiss H."/>
            <person name="Brettin T."/>
            <person name="Detter J.C."/>
            <person name="Han C."/>
            <person name="Kuske C.R."/>
            <person name="Schmutz J."/>
            <person name="Larimer F."/>
            <person name="Land M."/>
            <person name="Hauser L."/>
            <person name="Kyrpides N."/>
            <person name="Lykidis A."/>
            <person name="Lovley D."/>
            <person name="Richardson P."/>
        </authorList>
    </citation>
    <scope>NUCLEOTIDE SEQUENCE [LARGE SCALE GENOMIC DNA]</scope>
    <source>
        <strain evidence="2">ATCC BAA-1014 / DSM 16622 / JCM 12645 / Bem</strain>
    </source>
</reference>
<dbReference type="eggNOG" id="ENOG5033HEQ">
    <property type="taxonomic scope" value="Bacteria"/>
</dbReference>
<dbReference type="OrthoDB" id="6064844at2"/>
<dbReference type="HOGENOM" id="CLU_184457_0_0_7"/>
<dbReference type="RefSeq" id="WP_012531907.1">
    <property type="nucleotide sequence ID" value="NC_011146.1"/>
</dbReference>
<dbReference type="STRING" id="404380.Gbem_4137"/>
<evidence type="ECO:0000313" key="2">
    <source>
        <dbReference type="Proteomes" id="UP000008825"/>
    </source>
</evidence>
<dbReference type="KEGG" id="gbm:Gbem_4137"/>
<dbReference type="Proteomes" id="UP000008825">
    <property type="component" value="Chromosome"/>
</dbReference>
<accession>E1P6E2</accession>
<dbReference type="EMBL" id="CP001124">
    <property type="protein sequence ID" value="ADO00837.1"/>
    <property type="molecule type" value="Genomic_DNA"/>
</dbReference>
<sequence>MERSKSFLTVKQLAEKYPAFTEGALRSLIFHRESNGFAPAVLKLGKKVVLSETAFIEWVEKGGGKSAQQ</sequence>
<keyword evidence="2" id="KW-1185">Reference proteome</keyword>
<organism evidence="1 2">
    <name type="scientific">Citrifermentans bemidjiense (strain ATCC BAA-1014 / DSM 16622 / JCM 12645 / Bem)</name>
    <name type="common">Geobacter bemidjiensis</name>
    <dbReference type="NCBI Taxonomy" id="404380"/>
    <lineage>
        <taxon>Bacteria</taxon>
        <taxon>Pseudomonadati</taxon>
        <taxon>Thermodesulfobacteriota</taxon>
        <taxon>Desulfuromonadia</taxon>
        <taxon>Geobacterales</taxon>
        <taxon>Geobacteraceae</taxon>
        <taxon>Citrifermentans</taxon>
    </lineage>
</organism>
<protein>
    <recommendedName>
        <fullName evidence="3">DNA-binding protein</fullName>
    </recommendedName>
</protein>
<name>E1P6E2_CITBB</name>
<dbReference type="AlphaFoldDB" id="E1P6E2"/>
<gene>
    <name evidence="1" type="ordered locus">Gbem_4137</name>
</gene>